<dbReference type="AlphaFoldDB" id="A0A0C9VBE9"/>
<accession>A0A0C9VBE9</accession>
<dbReference type="EMBL" id="KN839853">
    <property type="protein sequence ID" value="KIJ62994.1"/>
    <property type="molecule type" value="Genomic_DNA"/>
</dbReference>
<comment type="subcellular location">
    <subcellularLocation>
        <location evidence="1">Membrane</location>
        <topology evidence="1">Single-pass membrane protein</topology>
    </subcellularLocation>
</comment>
<feature type="region of interest" description="Disordered" evidence="5">
    <location>
        <begin position="492"/>
        <end position="512"/>
    </location>
</feature>
<evidence type="ECO:0000256" key="4">
    <source>
        <dbReference type="ARBA" id="ARBA00023136"/>
    </source>
</evidence>
<feature type="compositionally biased region" description="Gly residues" evidence="5">
    <location>
        <begin position="619"/>
        <end position="628"/>
    </location>
</feature>
<feature type="region of interest" description="Disordered" evidence="5">
    <location>
        <begin position="416"/>
        <end position="460"/>
    </location>
</feature>
<evidence type="ECO:0000256" key="2">
    <source>
        <dbReference type="ARBA" id="ARBA00022692"/>
    </source>
</evidence>
<evidence type="ECO:0000256" key="5">
    <source>
        <dbReference type="SAM" id="MobiDB-lite"/>
    </source>
</evidence>
<keyword evidence="3 6" id="KW-1133">Transmembrane helix</keyword>
<feature type="compositionally biased region" description="Low complexity" evidence="5">
    <location>
        <begin position="701"/>
        <end position="715"/>
    </location>
</feature>
<feature type="region of interest" description="Disordered" evidence="5">
    <location>
        <begin position="165"/>
        <end position="247"/>
    </location>
</feature>
<feature type="compositionally biased region" description="Low complexity" evidence="5">
    <location>
        <begin position="206"/>
        <end position="220"/>
    </location>
</feature>
<evidence type="ECO:0000256" key="6">
    <source>
        <dbReference type="SAM" id="Phobius"/>
    </source>
</evidence>
<evidence type="ECO:0000256" key="1">
    <source>
        <dbReference type="ARBA" id="ARBA00004167"/>
    </source>
</evidence>
<feature type="region of interest" description="Disordered" evidence="5">
    <location>
        <begin position="540"/>
        <end position="580"/>
    </location>
</feature>
<keyword evidence="2 6" id="KW-0812">Transmembrane</keyword>
<dbReference type="InterPro" id="IPR051694">
    <property type="entry name" value="Immunoregulatory_rcpt-like"/>
</dbReference>
<dbReference type="Proteomes" id="UP000053820">
    <property type="component" value="Unassembled WGS sequence"/>
</dbReference>
<sequence length="834" mass="86883">MAETQQLPSWMTVATMVYTNAAGQPTATMTTTLELPLTYYGPSIPLGTDGAWTYGGLTSPALSTTSMSSSATPTSFTATHTSSSSSSASTSTSTTITTTTATASTTPYPYSTSSILSKGALIGIIFGAIIFFIVMLLLFICFIRHRARRRNSGYHQTPIWTHWEVVGPSGQQPDEERPAGVGSPRGSGEEADSFLQRSASATNGARRGSSSVRPVSSLPPGAAPPQIIGSTNSGDSGHTSSSAVTDYGVLLPDGGRIGQAYRDETMFPARPSSEMTGHIIPPGELLRIDDEEEPQSPPRMYGVPRVSDPSLPEVFSPLLPPPPLDLDRLSSRKPSSLLEKEKSVRSLSYPASDMEDSKVYTARRVRVQELGPRSPADDETSSNTHAESGPVAGPSSWRNSFGLGSIGRLRKSWFGVSSSRNTSRSSHGRGRSEDAEGQSLLAAPRARSRGGLGLTIDGERPISSVSTKSAVSGNTVYHDAVSRLGTPVSIPSRAMTPASGGGAAPGGDFVPPLPTGAPPAYALSDPYSSLGSRGSFPYSQGVDVLDLPVPEPASPFAASGGMSSTARSAAPPGLSGSHSRAWRDSLSVITGSSNEASITIDVLDAEPPRAGEGWRSMAGGLGGGGGGPDPSERRTTFGTPQLVHQRHPMLSEQGSLHSMRSHLSPYSRSSGSAPTSSRHSHGLSGSNSSRPSAHSRVQTASSGSLRSGSLSSFGRRTGGTGFPISPALSAFGASVNDSGRVSAQEMEELPSPTSEGASRMSFLGPMPSFTARSTMSAPTIRSVGATTTSDDTEVTRTTVTATEASDGALIDRESSDDLASRFRLGNFDFERVRV</sequence>
<feature type="region of interest" description="Disordered" evidence="5">
    <location>
        <begin position="593"/>
        <end position="793"/>
    </location>
</feature>
<feature type="transmembrane region" description="Helical" evidence="6">
    <location>
        <begin position="120"/>
        <end position="143"/>
    </location>
</feature>
<dbReference type="PANTHER" id="PTHR15549:SF30">
    <property type="entry name" value="MID2 DOMAIN-CONTAINING PROTEIN"/>
    <property type="match status" value="1"/>
</dbReference>
<feature type="compositionally biased region" description="Low complexity" evidence="5">
    <location>
        <begin position="416"/>
        <end position="425"/>
    </location>
</feature>
<dbReference type="PANTHER" id="PTHR15549">
    <property type="entry name" value="PAIRED IMMUNOGLOBULIN-LIKE TYPE 2 RECEPTOR"/>
    <property type="match status" value="1"/>
</dbReference>
<gene>
    <name evidence="7" type="ORF">HYDPIDRAFT_114155</name>
</gene>
<evidence type="ECO:0000313" key="7">
    <source>
        <dbReference type="EMBL" id="KIJ62994.1"/>
    </source>
</evidence>
<reference evidence="7 8" key="1">
    <citation type="submission" date="2014-04" db="EMBL/GenBank/DDBJ databases">
        <title>Evolutionary Origins and Diversification of the Mycorrhizal Mutualists.</title>
        <authorList>
            <consortium name="DOE Joint Genome Institute"/>
            <consortium name="Mycorrhizal Genomics Consortium"/>
            <person name="Kohler A."/>
            <person name="Kuo A."/>
            <person name="Nagy L.G."/>
            <person name="Floudas D."/>
            <person name="Copeland A."/>
            <person name="Barry K.W."/>
            <person name="Cichocki N."/>
            <person name="Veneault-Fourrey C."/>
            <person name="LaButti K."/>
            <person name="Lindquist E.A."/>
            <person name="Lipzen A."/>
            <person name="Lundell T."/>
            <person name="Morin E."/>
            <person name="Murat C."/>
            <person name="Riley R."/>
            <person name="Ohm R."/>
            <person name="Sun H."/>
            <person name="Tunlid A."/>
            <person name="Henrissat B."/>
            <person name="Grigoriev I.V."/>
            <person name="Hibbett D.S."/>
            <person name="Martin F."/>
        </authorList>
    </citation>
    <scope>NUCLEOTIDE SEQUENCE [LARGE SCALE GENOMIC DNA]</scope>
    <source>
        <strain evidence="7 8">MD-312</strain>
    </source>
</reference>
<keyword evidence="8" id="KW-1185">Reference proteome</keyword>
<keyword evidence="4 6" id="KW-0472">Membrane</keyword>
<feature type="compositionally biased region" description="Low complexity" evidence="5">
    <location>
        <begin position="664"/>
        <end position="677"/>
    </location>
</feature>
<organism evidence="7 8">
    <name type="scientific">Hydnomerulius pinastri MD-312</name>
    <dbReference type="NCBI Taxonomy" id="994086"/>
    <lineage>
        <taxon>Eukaryota</taxon>
        <taxon>Fungi</taxon>
        <taxon>Dikarya</taxon>
        <taxon>Basidiomycota</taxon>
        <taxon>Agaricomycotina</taxon>
        <taxon>Agaricomycetes</taxon>
        <taxon>Agaricomycetidae</taxon>
        <taxon>Boletales</taxon>
        <taxon>Boletales incertae sedis</taxon>
        <taxon>Leucogyrophana</taxon>
    </lineage>
</organism>
<feature type="region of interest" description="Disordered" evidence="5">
    <location>
        <begin position="73"/>
        <end position="98"/>
    </location>
</feature>
<feature type="compositionally biased region" description="Polar residues" evidence="5">
    <location>
        <begin position="770"/>
        <end position="779"/>
    </location>
</feature>
<feature type="compositionally biased region" description="Polar residues" evidence="5">
    <location>
        <begin position="228"/>
        <end position="244"/>
    </location>
</feature>
<evidence type="ECO:0000313" key="8">
    <source>
        <dbReference type="Proteomes" id="UP000053820"/>
    </source>
</evidence>
<dbReference type="GO" id="GO:0016020">
    <property type="term" value="C:membrane"/>
    <property type="evidence" value="ECO:0007669"/>
    <property type="project" value="UniProtKB-SubCell"/>
</dbReference>
<feature type="region of interest" description="Disordered" evidence="5">
    <location>
        <begin position="365"/>
        <end position="397"/>
    </location>
</feature>
<proteinExistence type="predicted"/>
<dbReference type="OrthoDB" id="2563978at2759"/>
<dbReference type="HOGENOM" id="CLU_007969_0_0_1"/>
<protein>
    <submittedName>
        <fullName evidence="7">Uncharacterized protein</fullName>
    </submittedName>
</protein>
<name>A0A0C9VBE9_9AGAM</name>
<dbReference type="GO" id="GO:0071944">
    <property type="term" value="C:cell periphery"/>
    <property type="evidence" value="ECO:0007669"/>
    <property type="project" value="UniProtKB-ARBA"/>
</dbReference>
<feature type="compositionally biased region" description="Polar residues" evidence="5">
    <location>
        <begin position="683"/>
        <end position="700"/>
    </location>
</feature>
<evidence type="ECO:0000256" key="3">
    <source>
        <dbReference type="ARBA" id="ARBA00022989"/>
    </source>
</evidence>
<feature type="region of interest" description="Disordered" evidence="5">
    <location>
        <begin position="269"/>
        <end position="353"/>
    </location>
</feature>